<accession>A0A9P8RHH9</accession>
<name>A0A9P8RHH9_9PEZI</name>
<dbReference type="GO" id="GO:0006487">
    <property type="term" value="P:protein N-linked glycosylation"/>
    <property type="evidence" value="ECO:0007669"/>
    <property type="project" value="TreeGrafter"/>
</dbReference>
<dbReference type="Gene3D" id="3.90.550.20">
    <property type="match status" value="1"/>
</dbReference>
<comment type="caution">
    <text evidence="3">The sequence shown here is derived from an EMBL/GenBank/DDBJ whole genome shotgun (WGS) entry which is preliminary data.</text>
</comment>
<evidence type="ECO:0000256" key="2">
    <source>
        <dbReference type="SAM" id="Phobius"/>
    </source>
</evidence>
<evidence type="ECO:0000313" key="4">
    <source>
        <dbReference type="Proteomes" id="UP000758603"/>
    </source>
</evidence>
<keyword evidence="2" id="KW-0812">Transmembrane</keyword>
<proteinExistence type="inferred from homology"/>
<dbReference type="AlphaFoldDB" id="A0A9P8RHH9"/>
<dbReference type="RefSeq" id="XP_045952632.1">
    <property type="nucleotide sequence ID" value="XM_046106054.1"/>
</dbReference>
<keyword evidence="3" id="KW-0808">Transferase</keyword>
<keyword evidence="2" id="KW-0472">Membrane</keyword>
<comment type="similarity">
    <text evidence="1">Belongs to the glycosyltransferase 32 family.</text>
</comment>
<feature type="transmembrane region" description="Helical" evidence="2">
    <location>
        <begin position="314"/>
        <end position="335"/>
    </location>
</feature>
<keyword evidence="4" id="KW-1185">Reference proteome</keyword>
<dbReference type="OrthoDB" id="409543at2759"/>
<evidence type="ECO:0000256" key="1">
    <source>
        <dbReference type="ARBA" id="ARBA00009003"/>
    </source>
</evidence>
<dbReference type="PANTHER" id="PTHR31834:SF1">
    <property type="entry name" value="INITIATION-SPECIFIC ALPHA-1,6-MANNOSYLTRANSFERASE"/>
    <property type="match status" value="1"/>
</dbReference>
<gene>
    <name evidence="3" type="ORF">BKA67DRAFT_650758</name>
</gene>
<dbReference type="InterPro" id="IPR039367">
    <property type="entry name" value="Och1-like"/>
</dbReference>
<dbReference type="PANTHER" id="PTHR31834">
    <property type="entry name" value="INITIATION-SPECIFIC ALPHA-1,6-MANNOSYLTRANSFERASE"/>
    <property type="match status" value="1"/>
</dbReference>
<evidence type="ECO:0000313" key="3">
    <source>
        <dbReference type="EMBL" id="KAH6646118.1"/>
    </source>
</evidence>
<feature type="transmembrane region" description="Helical" evidence="2">
    <location>
        <begin position="25"/>
        <end position="45"/>
    </location>
</feature>
<dbReference type="GO" id="GO:0000136">
    <property type="term" value="C:mannan polymerase complex"/>
    <property type="evidence" value="ECO:0007669"/>
    <property type="project" value="TreeGrafter"/>
</dbReference>
<keyword evidence="2" id="KW-1133">Transmembrane helix</keyword>
<sequence length="367" mass="41829">MDSTCFPGLNTLMISVVLLIRRRSFIIIAFALTCLLFLIRFDYFYSWIQPARLQWTVAATTSSLIPRRIWQILLPMPNTIHAKGISNAQTRSWLLMNPDYTYTRFGSDGAVEFLAKHYSGTPYLKTFNKLQNPALKSDFLRYLLLFAEGGVYSDLDTTIIHPVDDWIPEQYRTRAKVLAGIEWDQRDEKDLRDEYAYPVQFQQWTLATVPGHPIFEDITEHIMASLQNYTMAYDTTLSELKLSDREILRATGPGAWTGAVWRYIQVCGVTDLRDLSYMTEPTLFGDLLVFPVNGFGSGQDHSGSARWFTPKDALALPLLDISASFIILYLLVFGFQTASQSLNRPDSGLPVYLDRGPDFDIVEIILD</sequence>
<dbReference type="SUPFAM" id="SSF53448">
    <property type="entry name" value="Nucleotide-diphospho-sugar transferases"/>
    <property type="match status" value="1"/>
</dbReference>
<dbReference type="EMBL" id="JAGPXC010000010">
    <property type="protein sequence ID" value="KAH6646118.1"/>
    <property type="molecule type" value="Genomic_DNA"/>
</dbReference>
<dbReference type="GO" id="GO:0000009">
    <property type="term" value="F:alpha-1,6-mannosyltransferase activity"/>
    <property type="evidence" value="ECO:0007669"/>
    <property type="project" value="InterPro"/>
</dbReference>
<dbReference type="GeneID" id="70134945"/>
<reference evidence="3" key="1">
    <citation type="journal article" date="2021" name="Nat. Commun.">
        <title>Genetic determinants of endophytism in the Arabidopsis root mycobiome.</title>
        <authorList>
            <person name="Mesny F."/>
            <person name="Miyauchi S."/>
            <person name="Thiergart T."/>
            <person name="Pickel B."/>
            <person name="Atanasova L."/>
            <person name="Karlsson M."/>
            <person name="Huettel B."/>
            <person name="Barry K.W."/>
            <person name="Haridas S."/>
            <person name="Chen C."/>
            <person name="Bauer D."/>
            <person name="Andreopoulos W."/>
            <person name="Pangilinan J."/>
            <person name="LaButti K."/>
            <person name="Riley R."/>
            <person name="Lipzen A."/>
            <person name="Clum A."/>
            <person name="Drula E."/>
            <person name="Henrissat B."/>
            <person name="Kohler A."/>
            <person name="Grigoriev I.V."/>
            <person name="Martin F.M."/>
            <person name="Hacquard S."/>
        </authorList>
    </citation>
    <scope>NUCLEOTIDE SEQUENCE</scope>
    <source>
        <strain evidence="3">MPI-SDFR-AT-0073</strain>
    </source>
</reference>
<dbReference type="InterPro" id="IPR007577">
    <property type="entry name" value="GlycoTrfase_DXD_sugar-bd_CS"/>
</dbReference>
<dbReference type="InterPro" id="IPR029044">
    <property type="entry name" value="Nucleotide-diphossugar_trans"/>
</dbReference>
<organism evidence="3 4">
    <name type="scientific">Truncatella angustata</name>
    <dbReference type="NCBI Taxonomy" id="152316"/>
    <lineage>
        <taxon>Eukaryota</taxon>
        <taxon>Fungi</taxon>
        <taxon>Dikarya</taxon>
        <taxon>Ascomycota</taxon>
        <taxon>Pezizomycotina</taxon>
        <taxon>Sordariomycetes</taxon>
        <taxon>Xylariomycetidae</taxon>
        <taxon>Amphisphaeriales</taxon>
        <taxon>Sporocadaceae</taxon>
        <taxon>Truncatella</taxon>
    </lineage>
</organism>
<protein>
    <submittedName>
        <fullName evidence="3">Nucleotide-diphospho-sugar transferase</fullName>
    </submittedName>
</protein>
<dbReference type="Pfam" id="PF04488">
    <property type="entry name" value="Gly_transf_sug"/>
    <property type="match status" value="1"/>
</dbReference>
<dbReference type="Proteomes" id="UP000758603">
    <property type="component" value="Unassembled WGS sequence"/>
</dbReference>